<keyword evidence="4" id="KW-1133">Transmembrane helix</keyword>
<organism evidence="6 7">
    <name type="scientific">Prorocentrum cordatum</name>
    <dbReference type="NCBI Taxonomy" id="2364126"/>
    <lineage>
        <taxon>Eukaryota</taxon>
        <taxon>Sar</taxon>
        <taxon>Alveolata</taxon>
        <taxon>Dinophyceae</taxon>
        <taxon>Prorocentrales</taxon>
        <taxon>Prorocentraceae</taxon>
        <taxon>Prorocentrum</taxon>
    </lineage>
</organism>
<keyword evidence="4" id="KW-0472">Membrane</keyword>
<evidence type="ECO:0000259" key="5">
    <source>
        <dbReference type="PROSITE" id="PS50303"/>
    </source>
</evidence>
<feature type="region of interest" description="Disordered" evidence="3">
    <location>
        <begin position="1082"/>
        <end position="1108"/>
    </location>
</feature>
<dbReference type="InterPro" id="IPR033133">
    <property type="entry name" value="PUM-HD"/>
</dbReference>
<dbReference type="Gene3D" id="1.25.10.10">
    <property type="entry name" value="Leucine-rich Repeat Variant"/>
    <property type="match status" value="1"/>
</dbReference>
<evidence type="ECO:0000256" key="3">
    <source>
        <dbReference type="SAM" id="MobiDB-lite"/>
    </source>
</evidence>
<dbReference type="PROSITE" id="PS50303">
    <property type="entry name" value="PUM_HD"/>
    <property type="match status" value="1"/>
</dbReference>
<evidence type="ECO:0000256" key="4">
    <source>
        <dbReference type="SAM" id="Phobius"/>
    </source>
</evidence>
<feature type="compositionally biased region" description="Low complexity" evidence="3">
    <location>
        <begin position="20"/>
        <end position="29"/>
    </location>
</feature>
<feature type="region of interest" description="Disordered" evidence="3">
    <location>
        <begin position="1"/>
        <end position="32"/>
    </location>
</feature>
<protein>
    <recommendedName>
        <fullName evidence="5">PUM-HD domain-containing protein</fullName>
    </recommendedName>
</protein>
<accession>A0ABN9X1H5</accession>
<sequence>MAPAAAAGAPPSLGGPGNRASGPPTAGAPAPKPEQAAQIFFGNLTAWGLQAANFCRNAGFKYHLIALAETHVDANGITEQSGKLAMGDWKLSATPAVATNKSDKGTRGGEWVLTRRDVAATTFEGYRDYYVKRHKRQPFVGFTPTVLHSKSGDIVVLAACLRLGLRDQGANRDILVSISTFVDMLMDPWIILADWNYEPHWWGDKPWLTRWNGTVLTDPSCEATCDKGSGSVYDCAIVRADIATHVGIEAIYDAPWKTHCGIQVAVGTAEPWQYKATTVPKALPARARPKKVADPSSKRSKARAEALRTRRERLPEHLRDEFDALYINRETANQDPAPFVIPQQNWDAAANEVRNFPKFDGAKVGTKEGRGHIFHNHAPNLAENINPKHAQWIATLELAVLETHAVPGEDRARYQGRAEGCRTTKQTMKASPGRAYLKDPEATCWQHLSTLVARYTALVTNGKGPKARQHIHKTEHFGRITDPQEIEEWKTQLVTLEYCDVADLHRISATTMEWTHKAMARAAGRARKRYLDWAKQAWKDSPVKLHRMVTDHKTPRLEGKQPQRTVGDPSTLMNRSAGTWRSTWASDSYNAKQIISACEKAMRLAKEDHLPLIEPQHIQAIVGTANPKKVQLYLAPRCLRMHGWVSDIIDAERATVVASSQTIAYAVHDGLKKKGHHVKVANSAVDLGIDVGGAKRRVVVKAIKRARTARRRTHRIIAKVRKHASLAKIAKGLWNTGSRRQSIAEWLNFWMQFPEHHRRATLAWKLIYDKSIKRGNTKWRKVKGPISAIQAILLDAGWTCPTPTEWSRPPWAGETYTQEWQLPHSGQADWGDKRYDVYPAELAHEFCLSLEGGLWRDAAKHPHGEGLQRGGLDVRIVANEMERFTRKGQYDQSTPWVAERPSQAKGPRLTKLQLAMQSSQHAFELRAGKYLCSRCGLTTDKCKVRQACATPCTHQPPLPSASDQIVPVQGTITIAGRELHASHKLHFMQKYRLYFCRGCGKTATEEQKKLKRLLINSGRTHSAAPMAVACAVPARAVRLRLQQATAEPSWAVYLPTAAWRSRLTLWADEPFEQGHCFDGAAEARPLQGPGRAEAPAGPARARRPRLSEQRPVGRWVGRLRAEAAALSEQRAEARRTAPSSAGTSFKTICALFAALLLIVYCTGCGSALVSLISAKRKVKAHTVESANMTAEERFFKLVAPRRARQGCRRVQQALDDARGPEACGRLAAELRGHVWDALRCPHANFVLQKCITTASPDACQFIVDELLQRGHGALAQAARHRYGCRIVERLLERCRPEQVEQIVDCILDDAVTLCMHPYGNYVAQHLLEHAAPASAGIASPRCWRRAKGVGTDCYALAVLGRALSGGPRAAELARAVLAEEGLLASMARTRQGQLASKLAVQAIEDPGQR</sequence>
<keyword evidence="7" id="KW-1185">Reference proteome</keyword>
<dbReference type="InterPro" id="IPR011989">
    <property type="entry name" value="ARM-like"/>
</dbReference>
<evidence type="ECO:0000256" key="2">
    <source>
        <dbReference type="PROSITE-ProRule" id="PRU00317"/>
    </source>
</evidence>
<dbReference type="PANTHER" id="PTHR12537">
    <property type="entry name" value="RNA BINDING PROTEIN PUMILIO-RELATED"/>
    <property type="match status" value="1"/>
</dbReference>
<reference evidence="6" key="1">
    <citation type="submission" date="2023-10" db="EMBL/GenBank/DDBJ databases">
        <authorList>
            <person name="Chen Y."/>
            <person name="Shah S."/>
            <person name="Dougan E. K."/>
            <person name="Thang M."/>
            <person name="Chan C."/>
        </authorList>
    </citation>
    <scope>NUCLEOTIDE SEQUENCE [LARGE SCALE GENOMIC DNA]</scope>
</reference>
<dbReference type="SUPFAM" id="SSF48371">
    <property type="entry name" value="ARM repeat"/>
    <property type="match status" value="1"/>
</dbReference>
<feature type="transmembrane region" description="Helical" evidence="4">
    <location>
        <begin position="1150"/>
        <end position="1172"/>
    </location>
</feature>
<dbReference type="Proteomes" id="UP001189429">
    <property type="component" value="Unassembled WGS sequence"/>
</dbReference>
<feature type="repeat" description="Pumilio" evidence="2">
    <location>
        <begin position="1265"/>
        <end position="1304"/>
    </location>
</feature>
<dbReference type="SMART" id="SM00025">
    <property type="entry name" value="Pumilio"/>
    <property type="match status" value="3"/>
</dbReference>
<name>A0ABN9X1H5_9DINO</name>
<evidence type="ECO:0000313" key="6">
    <source>
        <dbReference type="EMBL" id="CAK0893102.1"/>
    </source>
</evidence>
<dbReference type="PROSITE" id="PS50302">
    <property type="entry name" value="PUM"/>
    <property type="match status" value="1"/>
</dbReference>
<dbReference type="PANTHER" id="PTHR12537:SF12">
    <property type="entry name" value="MATERNAL PROTEIN PUMILIO"/>
    <property type="match status" value="1"/>
</dbReference>
<proteinExistence type="predicted"/>
<keyword evidence="1" id="KW-0677">Repeat</keyword>
<evidence type="ECO:0000256" key="1">
    <source>
        <dbReference type="ARBA" id="ARBA00022737"/>
    </source>
</evidence>
<keyword evidence="4" id="KW-0812">Transmembrane</keyword>
<comment type="caution">
    <text evidence="6">The sequence shown here is derived from an EMBL/GenBank/DDBJ whole genome shotgun (WGS) entry which is preliminary data.</text>
</comment>
<evidence type="ECO:0000313" key="7">
    <source>
        <dbReference type="Proteomes" id="UP001189429"/>
    </source>
</evidence>
<feature type="compositionally biased region" description="Low complexity" evidence="3">
    <location>
        <begin position="1"/>
        <end position="12"/>
    </location>
</feature>
<feature type="non-terminal residue" evidence="6">
    <location>
        <position position="1409"/>
    </location>
</feature>
<dbReference type="EMBL" id="CAUYUJ010019710">
    <property type="protein sequence ID" value="CAK0893102.1"/>
    <property type="molecule type" value="Genomic_DNA"/>
</dbReference>
<dbReference type="InterPro" id="IPR001313">
    <property type="entry name" value="Pumilio_RNA-bd_rpt"/>
</dbReference>
<gene>
    <name evidence="6" type="ORF">PCOR1329_LOCUS72562</name>
</gene>
<dbReference type="Pfam" id="PF00806">
    <property type="entry name" value="PUF"/>
    <property type="match status" value="3"/>
</dbReference>
<feature type="compositionally biased region" description="Basic and acidic residues" evidence="3">
    <location>
        <begin position="291"/>
        <end position="308"/>
    </location>
</feature>
<feature type="compositionally biased region" description="Low complexity" evidence="3">
    <location>
        <begin position="1088"/>
        <end position="1099"/>
    </location>
</feature>
<feature type="region of interest" description="Disordered" evidence="3">
    <location>
        <begin position="284"/>
        <end position="308"/>
    </location>
</feature>
<dbReference type="InterPro" id="IPR016024">
    <property type="entry name" value="ARM-type_fold"/>
</dbReference>
<feature type="domain" description="PUM-HD" evidence="5">
    <location>
        <begin position="1087"/>
        <end position="1409"/>
    </location>
</feature>